<name>A0AAV7TJA3_PLEWA</name>
<feature type="compositionally biased region" description="Basic and acidic residues" evidence="1">
    <location>
        <begin position="62"/>
        <end position="71"/>
    </location>
</feature>
<reference evidence="2" key="1">
    <citation type="journal article" date="2022" name="bioRxiv">
        <title>Sequencing and chromosome-scale assembly of the giantPleurodeles waltlgenome.</title>
        <authorList>
            <person name="Brown T."/>
            <person name="Elewa A."/>
            <person name="Iarovenko S."/>
            <person name="Subramanian E."/>
            <person name="Araus A.J."/>
            <person name="Petzold A."/>
            <person name="Susuki M."/>
            <person name="Suzuki K.-i.T."/>
            <person name="Hayashi T."/>
            <person name="Toyoda A."/>
            <person name="Oliveira C."/>
            <person name="Osipova E."/>
            <person name="Leigh N.D."/>
            <person name="Simon A."/>
            <person name="Yun M.H."/>
        </authorList>
    </citation>
    <scope>NUCLEOTIDE SEQUENCE</scope>
    <source>
        <strain evidence="2">20211129_DDA</strain>
        <tissue evidence="2">Liver</tissue>
    </source>
</reference>
<feature type="compositionally biased region" description="Basic and acidic residues" evidence="1">
    <location>
        <begin position="227"/>
        <end position="244"/>
    </location>
</feature>
<feature type="region of interest" description="Disordered" evidence="1">
    <location>
        <begin position="40"/>
        <end position="77"/>
    </location>
</feature>
<feature type="region of interest" description="Disordered" evidence="1">
    <location>
        <begin position="1"/>
        <end position="20"/>
    </location>
</feature>
<feature type="compositionally biased region" description="Basic and acidic residues" evidence="1">
    <location>
        <begin position="251"/>
        <end position="263"/>
    </location>
</feature>
<feature type="region of interest" description="Disordered" evidence="1">
    <location>
        <begin position="123"/>
        <end position="327"/>
    </location>
</feature>
<organism evidence="2 3">
    <name type="scientific">Pleurodeles waltl</name>
    <name type="common">Iberian ribbed newt</name>
    <dbReference type="NCBI Taxonomy" id="8319"/>
    <lineage>
        <taxon>Eukaryota</taxon>
        <taxon>Metazoa</taxon>
        <taxon>Chordata</taxon>
        <taxon>Craniata</taxon>
        <taxon>Vertebrata</taxon>
        <taxon>Euteleostomi</taxon>
        <taxon>Amphibia</taxon>
        <taxon>Batrachia</taxon>
        <taxon>Caudata</taxon>
        <taxon>Salamandroidea</taxon>
        <taxon>Salamandridae</taxon>
        <taxon>Pleurodelinae</taxon>
        <taxon>Pleurodeles</taxon>
    </lineage>
</organism>
<sequence length="327" mass="35538">MPPRKKRAVQDKGEENGGPIPVVALSIQKPTGLPQLQEALPAKPVSQAEFLEQEATAQAEDPDSKIRRRTYDVYPGGVSGLNRRETFVVRACPPLAEESSSGMAASDTAQYGAGSFYVGDAEASPKGLQEETTAPVHNKEEIAEANITEKNPRGRKKKGTTLSSSVDQGLAAVSEEQPKKRGRKKKIEVVADPSNQVITVTASTTKESDQMDCIQENDSAEDLFCPTKEREPDMPEGDAIKSKQDVNATDSKPETAKGDDSAKPKKRGRPKKPLQFVGSENASDEVETTLPVQEKSKRGRKKKEQVVEESEGPQDNIEKKSLKKGKK</sequence>
<feature type="compositionally biased region" description="Polar residues" evidence="1">
    <location>
        <begin position="193"/>
        <end position="205"/>
    </location>
</feature>
<accession>A0AAV7TJA3</accession>
<proteinExistence type="predicted"/>
<dbReference type="EMBL" id="JANPWB010000006">
    <property type="protein sequence ID" value="KAJ1176692.1"/>
    <property type="molecule type" value="Genomic_DNA"/>
</dbReference>
<gene>
    <name evidence="2" type="ORF">NDU88_001960</name>
</gene>
<evidence type="ECO:0000313" key="3">
    <source>
        <dbReference type="Proteomes" id="UP001066276"/>
    </source>
</evidence>
<evidence type="ECO:0000256" key="1">
    <source>
        <dbReference type="SAM" id="MobiDB-lite"/>
    </source>
</evidence>
<dbReference type="AlphaFoldDB" id="A0AAV7TJA3"/>
<comment type="caution">
    <text evidence="2">The sequence shown here is derived from an EMBL/GenBank/DDBJ whole genome shotgun (WGS) entry which is preliminary data.</text>
</comment>
<dbReference type="Proteomes" id="UP001066276">
    <property type="component" value="Chromosome 3_2"/>
</dbReference>
<protein>
    <submittedName>
        <fullName evidence="2">Uncharacterized protein</fullName>
    </submittedName>
</protein>
<evidence type="ECO:0000313" key="2">
    <source>
        <dbReference type="EMBL" id="KAJ1176692.1"/>
    </source>
</evidence>
<keyword evidence="3" id="KW-1185">Reference proteome</keyword>